<evidence type="ECO:0000256" key="2">
    <source>
        <dbReference type="ARBA" id="ARBA00007742"/>
    </source>
</evidence>
<name>A0A2G9HSX4_9LAMI</name>
<proteinExistence type="inferred from homology"/>
<dbReference type="Proteomes" id="UP000231279">
    <property type="component" value="Unassembled WGS sequence"/>
</dbReference>
<accession>A0A2G9HSX4</accession>
<feature type="domain" description="3-oxo-5-alpha-steroid 4-dehydrogenase C-terminal" evidence="7">
    <location>
        <begin position="141"/>
        <end position="265"/>
    </location>
</feature>
<keyword evidence="4 6" id="KW-1133">Transmembrane helix</keyword>
<comment type="similarity">
    <text evidence="2">Belongs to the steroid 5-alpha reductase family.</text>
</comment>
<dbReference type="PANTHER" id="PTHR10556:SF54">
    <property type="entry name" value="VERY-LONG-CHAIN ENOYL-COA REDUCTASE-LIKE"/>
    <property type="match status" value="1"/>
</dbReference>
<evidence type="ECO:0000259" key="7">
    <source>
        <dbReference type="Pfam" id="PF02544"/>
    </source>
</evidence>
<evidence type="ECO:0000313" key="8">
    <source>
        <dbReference type="EMBL" id="PIN20614.1"/>
    </source>
</evidence>
<dbReference type="OrthoDB" id="5788137at2759"/>
<evidence type="ECO:0000256" key="3">
    <source>
        <dbReference type="ARBA" id="ARBA00022692"/>
    </source>
</evidence>
<dbReference type="PANTHER" id="PTHR10556">
    <property type="entry name" value="3-OXO-5-ALPHA-STEROID 4-DEHYDROGENASE"/>
    <property type="match status" value="1"/>
</dbReference>
<dbReference type="GO" id="GO:0016020">
    <property type="term" value="C:membrane"/>
    <property type="evidence" value="ECO:0007669"/>
    <property type="project" value="UniProtKB-SubCell"/>
</dbReference>
<dbReference type="GO" id="GO:0006629">
    <property type="term" value="P:lipid metabolic process"/>
    <property type="evidence" value="ECO:0007669"/>
    <property type="project" value="InterPro"/>
</dbReference>
<gene>
    <name evidence="8" type="ORF">CDL12_06693</name>
</gene>
<evidence type="ECO:0000256" key="6">
    <source>
        <dbReference type="SAM" id="Phobius"/>
    </source>
</evidence>
<organism evidence="8 9">
    <name type="scientific">Handroanthus impetiginosus</name>
    <dbReference type="NCBI Taxonomy" id="429701"/>
    <lineage>
        <taxon>Eukaryota</taxon>
        <taxon>Viridiplantae</taxon>
        <taxon>Streptophyta</taxon>
        <taxon>Embryophyta</taxon>
        <taxon>Tracheophyta</taxon>
        <taxon>Spermatophyta</taxon>
        <taxon>Magnoliopsida</taxon>
        <taxon>eudicotyledons</taxon>
        <taxon>Gunneridae</taxon>
        <taxon>Pentapetalae</taxon>
        <taxon>asterids</taxon>
        <taxon>lamiids</taxon>
        <taxon>Lamiales</taxon>
        <taxon>Bignoniaceae</taxon>
        <taxon>Crescentiina</taxon>
        <taxon>Tabebuia alliance</taxon>
        <taxon>Handroanthus</taxon>
    </lineage>
</organism>
<evidence type="ECO:0000313" key="9">
    <source>
        <dbReference type="Proteomes" id="UP000231279"/>
    </source>
</evidence>
<keyword evidence="8" id="KW-0560">Oxidoreductase</keyword>
<dbReference type="InterPro" id="IPR001104">
    <property type="entry name" value="3-oxo-5_a-steroid_4-DH_C"/>
</dbReference>
<feature type="transmembrane region" description="Helical" evidence="6">
    <location>
        <begin position="156"/>
        <end position="174"/>
    </location>
</feature>
<feature type="transmembrane region" description="Helical" evidence="6">
    <location>
        <begin position="65"/>
        <end position="85"/>
    </location>
</feature>
<dbReference type="Gene3D" id="1.20.120.1630">
    <property type="match status" value="1"/>
</dbReference>
<feature type="transmembrane region" description="Helical" evidence="6">
    <location>
        <begin position="121"/>
        <end position="144"/>
    </location>
</feature>
<dbReference type="Pfam" id="PF02544">
    <property type="entry name" value="Steroid_dh"/>
    <property type="match status" value="1"/>
</dbReference>
<keyword evidence="5 6" id="KW-0472">Membrane</keyword>
<feature type="transmembrane region" description="Helical" evidence="6">
    <location>
        <begin position="21"/>
        <end position="45"/>
    </location>
</feature>
<keyword evidence="9" id="KW-1185">Reference proteome</keyword>
<protein>
    <submittedName>
        <fullName evidence="8">Steroid reductase</fullName>
        <ecNumber evidence="8">1.3.1.22</ecNumber>
    </submittedName>
</protein>
<feature type="transmembrane region" description="Helical" evidence="6">
    <location>
        <begin position="195"/>
        <end position="217"/>
    </location>
</feature>
<dbReference type="FunFam" id="1.20.120.1630:FF:000017">
    <property type="entry name" value="3-oxo-5-alpha-steroid 4-dehydrogenase family protein"/>
    <property type="match status" value="1"/>
</dbReference>
<dbReference type="AlphaFoldDB" id="A0A2G9HSX4"/>
<evidence type="ECO:0000256" key="4">
    <source>
        <dbReference type="ARBA" id="ARBA00022989"/>
    </source>
</evidence>
<dbReference type="EMBL" id="NKXS01001083">
    <property type="protein sequence ID" value="PIN20614.1"/>
    <property type="molecule type" value="Genomic_DNA"/>
</dbReference>
<dbReference type="InterPro" id="IPR039357">
    <property type="entry name" value="SRD5A/TECR"/>
</dbReference>
<comment type="subcellular location">
    <subcellularLocation>
        <location evidence="1">Membrane</location>
        <topology evidence="1">Multi-pass membrane protein</topology>
    </subcellularLocation>
</comment>
<feature type="transmembrane region" description="Helical" evidence="6">
    <location>
        <begin position="223"/>
        <end position="241"/>
    </location>
</feature>
<comment type="caution">
    <text evidence="8">The sequence shown here is derived from an EMBL/GenBank/DDBJ whole genome shotgun (WGS) entry which is preliminary data.</text>
</comment>
<dbReference type="GO" id="GO:0047751">
    <property type="term" value="F:3-oxo-5-alpha-steroid 4-dehydrogenase (NADP+) activity"/>
    <property type="evidence" value="ECO:0007669"/>
    <property type="project" value="UniProtKB-EC"/>
</dbReference>
<keyword evidence="3 6" id="KW-0812">Transmembrane</keyword>
<reference evidence="9" key="1">
    <citation type="journal article" date="2018" name="Gigascience">
        <title>Genome assembly of the Pink Ipe (Handroanthus impetiginosus, Bignoniaceae), a highly valued, ecologically keystone Neotropical timber forest tree.</title>
        <authorList>
            <person name="Silva-Junior O.B."/>
            <person name="Grattapaglia D."/>
            <person name="Novaes E."/>
            <person name="Collevatti R.G."/>
        </authorList>
    </citation>
    <scope>NUCLEOTIDE SEQUENCE [LARGE SCALE GENOMIC DNA]</scope>
    <source>
        <strain evidence="9">cv. UFG-1</strain>
    </source>
</reference>
<sequence length="265" mass="30159">MIPETLQNFVYQESPSIYTKCFYVMNFLALLYLGISEFTGNHLQYSKFWNLGSKKSGGILLRSKVGMLILYTPSVLAGLSSFVLFPTAKIRVLMLKSAITLHFLKRDLEVLFLHKFSGFMVLDSVITISAAYFASAVSLIYFQHRTEGLSEPLIDLKYVGILVFLGGICGNFYYHLLLSRLRKKGDEGYKIPRGGLFNLVICPHYLFEIVTFIGISFISQTTLSYFCALGSAFYLLGRSYATRNWYLSKFEDFPKNVKALIPYVF</sequence>
<dbReference type="STRING" id="429701.A0A2G9HSX4"/>
<dbReference type="PROSITE" id="PS50244">
    <property type="entry name" value="S5A_REDUCTASE"/>
    <property type="match status" value="1"/>
</dbReference>
<evidence type="ECO:0000256" key="5">
    <source>
        <dbReference type="ARBA" id="ARBA00023136"/>
    </source>
</evidence>
<evidence type="ECO:0000256" key="1">
    <source>
        <dbReference type="ARBA" id="ARBA00004141"/>
    </source>
</evidence>
<dbReference type="EC" id="1.3.1.22" evidence="8"/>